<gene>
    <name evidence="3" type="ORF">PCOR1329_LOCUS61435</name>
</gene>
<evidence type="ECO:0000256" key="2">
    <source>
        <dbReference type="SAM" id="Phobius"/>
    </source>
</evidence>
<evidence type="ECO:0000313" key="4">
    <source>
        <dbReference type="Proteomes" id="UP001189429"/>
    </source>
</evidence>
<feature type="coiled-coil region" evidence="1">
    <location>
        <begin position="211"/>
        <end position="245"/>
    </location>
</feature>
<keyword evidence="4" id="KW-1185">Reference proteome</keyword>
<protein>
    <submittedName>
        <fullName evidence="3">Uncharacterized protein</fullName>
    </submittedName>
</protein>
<keyword evidence="2" id="KW-1133">Transmembrane helix</keyword>
<sequence>GVRDGSRVPRLFLRRLVGSSHIGPRPKLSPLTRNLRRSLQEFALCRLVAVGAMIFVVFAALALLARTSLADRGNLALELGGGAHTRVVKAHTAQELSEIKDQLRQLQERVDRLEAEQADEAAEVQSAHTTVQTNCKNCRTRKFRLYLAQTGAALTVGTVGTVASVLGTPIAGVAAGGGTAAVTSGMLVKYTTKLTKKYPCLKEKAKQEQMLADLKADIMKEIDARDRAKAEAELETAKVDQDESECVAL</sequence>
<organism evidence="3 4">
    <name type="scientific">Prorocentrum cordatum</name>
    <dbReference type="NCBI Taxonomy" id="2364126"/>
    <lineage>
        <taxon>Eukaryota</taxon>
        <taxon>Sar</taxon>
        <taxon>Alveolata</taxon>
        <taxon>Dinophyceae</taxon>
        <taxon>Prorocentrales</taxon>
        <taxon>Prorocentraceae</taxon>
        <taxon>Prorocentrum</taxon>
    </lineage>
</organism>
<feature type="coiled-coil region" evidence="1">
    <location>
        <begin position="89"/>
        <end position="123"/>
    </location>
</feature>
<keyword evidence="2" id="KW-0812">Transmembrane</keyword>
<feature type="transmembrane region" description="Helical" evidence="2">
    <location>
        <begin position="43"/>
        <end position="65"/>
    </location>
</feature>
<evidence type="ECO:0000313" key="3">
    <source>
        <dbReference type="EMBL" id="CAK0877349.1"/>
    </source>
</evidence>
<dbReference type="Proteomes" id="UP001189429">
    <property type="component" value="Unassembled WGS sequence"/>
</dbReference>
<reference evidence="3" key="1">
    <citation type="submission" date="2023-10" db="EMBL/GenBank/DDBJ databases">
        <authorList>
            <person name="Chen Y."/>
            <person name="Shah S."/>
            <person name="Dougan E. K."/>
            <person name="Thang M."/>
            <person name="Chan C."/>
        </authorList>
    </citation>
    <scope>NUCLEOTIDE SEQUENCE [LARGE SCALE GENOMIC DNA]</scope>
</reference>
<comment type="caution">
    <text evidence="3">The sequence shown here is derived from an EMBL/GenBank/DDBJ whole genome shotgun (WGS) entry which is preliminary data.</text>
</comment>
<feature type="non-terminal residue" evidence="3">
    <location>
        <position position="1"/>
    </location>
</feature>
<keyword evidence="1" id="KW-0175">Coiled coil</keyword>
<keyword evidence="2" id="KW-0472">Membrane</keyword>
<proteinExistence type="predicted"/>
<evidence type="ECO:0000256" key="1">
    <source>
        <dbReference type="SAM" id="Coils"/>
    </source>
</evidence>
<dbReference type="EMBL" id="CAUYUJ010017727">
    <property type="protein sequence ID" value="CAK0877349.1"/>
    <property type="molecule type" value="Genomic_DNA"/>
</dbReference>
<accession>A0ABN9VUY7</accession>
<name>A0ABN9VUY7_9DINO</name>